<dbReference type="GO" id="GO:0005829">
    <property type="term" value="C:cytosol"/>
    <property type="evidence" value="ECO:0007669"/>
    <property type="project" value="TreeGrafter"/>
</dbReference>
<dbReference type="InterPro" id="IPR006140">
    <property type="entry name" value="D-isomer_DH_NAD-bd"/>
</dbReference>
<dbReference type="Gene3D" id="3.40.50.720">
    <property type="entry name" value="NAD(P)-binding Rossmann-like Domain"/>
    <property type="match status" value="2"/>
</dbReference>
<dbReference type="InterPro" id="IPR050223">
    <property type="entry name" value="D-isomer_2-hydroxyacid_DH"/>
</dbReference>
<dbReference type="CDD" id="cd05301">
    <property type="entry name" value="GDH"/>
    <property type="match status" value="1"/>
</dbReference>
<evidence type="ECO:0000256" key="3">
    <source>
        <dbReference type="RuleBase" id="RU003719"/>
    </source>
</evidence>
<dbReference type="AlphaFoldDB" id="A0A4U1D9B8"/>
<dbReference type="GO" id="GO:0030267">
    <property type="term" value="F:glyoxylate reductase (NADPH) activity"/>
    <property type="evidence" value="ECO:0007669"/>
    <property type="project" value="TreeGrafter"/>
</dbReference>
<dbReference type="Pfam" id="PF00389">
    <property type="entry name" value="2-Hacid_dh"/>
    <property type="match status" value="1"/>
</dbReference>
<protein>
    <submittedName>
        <fullName evidence="6">D-glycerate dehydrogenase</fullName>
    </submittedName>
</protein>
<dbReference type="RefSeq" id="WP_136828824.1">
    <property type="nucleotide sequence ID" value="NZ_SWBM01000001.1"/>
</dbReference>
<sequence length="326" mass="36565">MTKNLVICKRVPESILNELESQFHVSYYPNGEELENPIFVEKLLEADGILGPKMANINLLEKAPRVKIISNISVGYNNLDIELLTKRRIMATNTPDVLTDTTADTMFGILLAAARRIAELDRFVKQGKWKATITEEHFGIEVHHKTIGIIGMGRIGEAIAKRAHFGFDMDVLYYNRTRKKEAEQKYDATYCQLDELLTRSDFVVLMTPLTEETRGMIGLHEFSLMKKTAIFINSSRGETVKEADLVQALQQKLIRGAALDVYSKEPIEPDHPLLSFENVVTVPHIGSATKETRDKMASLASENIRLGLEGKVPPNVINPEVFQLGG</sequence>
<dbReference type="GO" id="GO:0051287">
    <property type="term" value="F:NAD binding"/>
    <property type="evidence" value="ECO:0007669"/>
    <property type="project" value="InterPro"/>
</dbReference>
<dbReference type="FunFam" id="3.40.50.720:FF:000462">
    <property type="entry name" value="Glyoxylate reductase (NADP+)"/>
    <property type="match status" value="1"/>
</dbReference>
<proteinExistence type="inferred from homology"/>
<evidence type="ECO:0000259" key="5">
    <source>
        <dbReference type="Pfam" id="PF02826"/>
    </source>
</evidence>
<dbReference type="InterPro" id="IPR029752">
    <property type="entry name" value="D-isomer_DH_CS1"/>
</dbReference>
<reference evidence="6 7" key="1">
    <citation type="journal article" date="2011" name="J. Microbiol.">
        <title>Bacillus kyonggiensis sp. nov., isolated from soil of a lettuce field.</title>
        <authorList>
            <person name="Dong K."/>
            <person name="Lee S."/>
        </authorList>
    </citation>
    <scope>NUCLEOTIDE SEQUENCE [LARGE SCALE GENOMIC DNA]</scope>
    <source>
        <strain evidence="6 7">NB22</strain>
    </source>
</reference>
<comment type="similarity">
    <text evidence="1 3">Belongs to the D-isomer specific 2-hydroxyacid dehydrogenase family.</text>
</comment>
<evidence type="ECO:0000256" key="1">
    <source>
        <dbReference type="ARBA" id="ARBA00005854"/>
    </source>
</evidence>
<dbReference type="SUPFAM" id="SSF52283">
    <property type="entry name" value="Formate/glycerate dehydrogenase catalytic domain-like"/>
    <property type="match status" value="1"/>
</dbReference>
<dbReference type="Proteomes" id="UP000307756">
    <property type="component" value="Unassembled WGS sequence"/>
</dbReference>
<evidence type="ECO:0000256" key="2">
    <source>
        <dbReference type="ARBA" id="ARBA00023002"/>
    </source>
</evidence>
<gene>
    <name evidence="6" type="ORF">FA727_00670</name>
</gene>
<dbReference type="InterPro" id="IPR036291">
    <property type="entry name" value="NAD(P)-bd_dom_sf"/>
</dbReference>
<dbReference type="OrthoDB" id="9805416at2"/>
<evidence type="ECO:0000259" key="4">
    <source>
        <dbReference type="Pfam" id="PF00389"/>
    </source>
</evidence>
<feature type="domain" description="D-isomer specific 2-hydroxyacid dehydrogenase catalytic" evidence="4">
    <location>
        <begin position="6"/>
        <end position="318"/>
    </location>
</feature>
<dbReference type="Pfam" id="PF02826">
    <property type="entry name" value="2-Hacid_dh_C"/>
    <property type="match status" value="1"/>
</dbReference>
<evidence type="ECO:0000313" key="7">
    <source>
        <dbReference type="Proteomes" id="UP000307756"/>
    </source>
</evidence>
<dbReference type="PANTHER" id="PTHR10996:SF283">
    <property type="entry name" value="GLYOXYLATE_HYDROXYPYRUVATE REDUCTASE B"/>
    <property type="match status" value="1"/>
</dbReference>
<name>A0A4U1D9B8_9BACI</name>
<dbReference type="SUPFAM" id="SSF51735">
    <property type="entry name" value="NAD(P)-binding Rossmann-fold domains"/>
    <property type="match status" value="1"/>
</dbReference>
<dbReference type="EMBL" id="SWBM01000001">
    <property type="protein sequence ID" value="TKC18107.1"/>
    <property type="molecule type" value="Genomic_DNA"/>
</dbReference>
<dbReference type="InterPro" id="IPR006139">
    <property type="entry name" value="D-isomer_2_OHA_DH_cat_dom"/>
</dbReference>
<dbReference type="PROSITE" id="PS00065">
    <property type="entry name" value="D_2_HYDROXYACID_DH_1"/>
    <property type="match status" value="1"/>
</dbReference>
<organism evidence="6 7">
    <name type="scientific">Robertmurraya kyonggiensis</name>
    <dbReference type="NCBI Taxonomy" id="1037680"/>
    <lineage>
        <taxon>Bacteria</taxon>
        <taxon>Bacillati</taxon>
        <taxon>Bacillota</taxon>
        <taxon>Bacilli</taxon>
        <taxon>Bacillales</taxon>
        <taxon>Bacillaceae</taxon>
        <taxon>Robertmurraya</taxon>
    </lineage>
</organism>
<accession>A0A4U1D9B8</accession>
<comment type="caution">
    <text evidence="6">The sequence shown here is derived from an EMBL/GenBank/DDBJ whole genome shotgun (WGS) entry which is preliminary data.</text>
</comment>
<dbReference type="PANTHER" id="PTHR10996">
    <property type="entry name" value="2-HYDROXYACID DEHYDROGENASE-RELATED"/>
    <property type="match status" value="1"/>
</dbReference>
<keyword evidence="7" id="KW-1185">Reference proteome</keyword>
<keyword evidence="2 3" id="KW-0560">Oxidoreductase</keyword>
<feature type="domain" description="D-isomer specific 2-hydroxyacid dehydrogenase NAD-binding" evidence="5">
    <location>
        <begin position="108"/>
        <end position="286"/>
    </location>
</feature>
<evidence type="ECO:0000313" key="6">
    <source>
        <dbReference type="EMBL" id="TKC18107.1"/>
    </source>
</evidence>
<dbReference type="GO" id="GO:0016618">
    <property type="term" value="F:hydroxypyruvate reductase [NAD(P)H] activity"/>
    <property type="evidence" value="ECO:0007669"/>
    <property type="project" value="TreeGrafter"/>
</dbReference>